<protein>
    <submittedName>
        <fullName evidence="2">Nucleotidyltransferase family protein</fullName>
    </submittedName>
</protein>
<dbReference type="Pfam" id="PF12804">
    <property type="entry name" value="NTP_transf_3"/>
    <property type="match status" value="1"/>
</dbReference>
<proteinExistence type="predicted"/>
<dbReference type="PANTHER" id="PTHR43777">
    <property type="entry name" value="MOLYBDENUM COFACTOR CYTIDYLYLTRANSFERASE"/>
    <property type="match status" value="1"/>
</dbReference>
<feature type="domain" description="MobA-like NTP transferase" evidence="1">
    <location>
        <begin position="8"/>
        <end position="165"/>
    </location>
</feature>
<dbReference type="InterPro" id="IPR029044">
    <property type="entry name" value="Nucleotide-diphossugar_trans"/>
</dbReference>
<dbReference type="EMBL" id="JAPMUA010000007">
    <property type="protein sequence ID" value="MDG3587528.1"/>
    <property type="molecule type" value="Genomic_DNA"/>
</dbReference>
<evidence type="ECO:0000313" key="2">
    <source>
        <dbReference type="EMBL" id="MDG3587528.1"/>
    </source>
</evidence>
<dbReference type="CDD" id="cd04182">
    <property type="entry name" value="GT_2_like_f"/>
    <property type="match status" value="1"/>
</dbReference>
<accession>A0ABT6FW82</accession>
<dbReference type="RefSeq" id="WP_277901239.1">
    <property type="nucleotide sequence ID" value="NZ_JAPMUA010000007.1"/>
</dbReference>
<dbReference type="Gene3D" id="3.90.550.10">
    <property type="entry name" value="Spore Coat Polysaccharide Biosynthesis Protein SpsA, Chain A"/>
    <property type="match status" value="1"/>
</dbReference>
<reference evidence="2" key="1">
    <citation type="submission" date="2022-11" db="EMBL/GenBank/DDBJ databases">
        <title>High-quality draft genome sequence of Galbibacter sp. strain CMA-7.</title>
        <authorList>
            <person name="Wei L."/>
            <person name="Dong C."/>
            <person name="Shao Z."/>
        </authorList>
    </citation>
    <scope>NUCLEOTIDE SEQUENCE</scope>
    <source>
        <strain evidence="2">CMA-7</strain>
    </source>
</reference>
<dbReference type="PANTHER" id="PTHR43777:SF1">
    <property type="entry name" value="MOLYBDENUM COFACTOR CYTIDYLYLTRANSFERASE"/>
    <property type="match status" value="1"/>
</dbReference>
<dbReference type="InterPro" id="IPR025877">
    <property type="entry name" value="MobA-like_NTP_Trfase"/>
</dbReference>
<evidence type="ECO:0000259" key="1">
    <source>
        <dbReference type="Pfam" id="PF12804"/>
    </source>
</evidence>
<keyword evidence="3" id="KW-1185">Reference proteome</keyword>
<organism evidence="2 3">
    <name type="scientific">Galbibacter pacificus</name>
    <dbReference type="NCBI Taxonomy" id="2996052"/>
    <lineage>
        <taxon>Bacteria</taxon>
        <taxon>Pseudomonadati</taxon>
        <taxon>Bacteroidota</taxon>
        <taxon>Flavobacteriia</taxon>
        <taxon>Flavobacteriales</taxon>
        <taxon>Flavobacteriaceae</taxon>
        <taxon>Galbibacter</taxon>
    </lineage>
</organism>
<dbReference type="Proteomes" id="UP001153642">
    <property type="component" value="Unassembled WGS sequence"/>
</dbReference>
<gene>
    <name evidence="2" type="ORF">OSR52_16840</name>
</gene>
<comment type="caution">
    <text evidence="2">The sequence shown here is derived from an EMBL/GenBank/DDBJ whole genome shotgun (WGS) entry which is preliminary data.</text>
</comment>
<name>A0ABT6FW82_9FLAO</name>
<sequence>MKPKIAIIILAAGASNRMGVPKQLLPWRDRTLLEHSIRIATPIFEDVFVVLGANAKLIEQQTTLNVPILKHENWKNGLGSSIAFAVKELKHHHFDGILFVLGDQPFVTGRYLKTLQHTFQQESQSIIASQFRKKLGVPAIFPQKYFNLLEELNADEGAKQIIKENEDNVIAIPAGDFVMDIDTKQDYEKAHKLFFGEGGKMT</sequence>
<evidence type="ECO:0000313" key="3">
    <source>
        <dbReference type="Proteomes" id="UP001153642"/>
    </source>
</evidence>
<dbReference type="SUPFAM" id="SSF53448">
    <property type="entry name" value="Nucleotide-diphospho-sugar transferases"/>
    <property type="match status" value="1"/>
</dbReference>